<reference evidence="1 2" key="1">
    <citation type="journal article" date="2019" name="Nat. Med.">
        <title>A library of human gut bacterial isolates paired with longitudinal multiomics data enables mechanistic microbiome research.</title>
        <authorList>
            <person name="Poyet M."/>
            <person name="Groussin M."/>
            <person name="Gibbons S.M."/>
            <person name="Avila-Pacheco J."/>
            <person name="Jiang X."/>
            <person name="Kearney S.M."/>
            <person name="Perrotta A.R."/>
            <person name="Berdy B."/>
            <person name="Zhao S."/>
            <person name="Lieberman T.D."/>
            <person name="Swanson P.K."/>
            <person name="Smith M."/>
            <person name="Roesemann S."/>
            <person name="Alexander J.E."/>
            <person name="Rich S.A."/>
            <person name="Livny J."/>
            <person name="Vlamakis H."/>
            <person name="Clish C."/>
            <person name="Bullock K."/>
            <person name="Deik A."/>
            <person name="Scott J."/>
            <person name="Pierce K.A."/>
            <person name="Xavier R.J."/>
            <person name="Alm E.J."/>
        </authorList>
    </citation>
    <scope>NUCLEOTIDE SEQUENCE [LARGE SCALE GENOMIC DNA]</scope>
    <source>
        <strain evidence="1 2">BIOML-A2</strain>
    </source>
</reference>
<dbReference type="InterPro" id="IPR052532">
    <property type="entry name" value="SUA5_domain"/>
</dbReference>
<dbReference type="EMBL" id="WNCL01000014">
    <property type="protein sequence ID" value="MTU43205.1"/>
    <property type="molecule type" value="Genomic_DNA"/>
</dbReference>
<dbReference type="Pfam" id="PF01300">
    <property type="entry name" value="Sua5_yciO_yrdC"/>
    <property type="match status" value="1"/>
</dbReference>
<dbReference type="InterPro" id="IPR006070">
    <property type="entry name" value="Sua5-like_dom"/>
</dbReference>
<dbReference type="PANTHER" id="PTHR42828:SF3">
    <property type="entry name" value="THREONYLCARBAMOYL-AMP SYNTHASE"/>
    <property type="match status" value="1"/>
</dbReference>
<protein>
    <submittedName>
        <fullName evidence="1">Threonylcarbamoyl-AMP synthase</fullName>
    </submittedName>
</protein>
<dbReference type="PANTHER" id="PTHR42828">
    <property type="entry name" value="DHBP SYNTHASE RIBB-LIKE ALPHA/BETA DOMAIN-CONTAINING PROTEIN"/>
    <property type="match status" value="1"/>
</dbReference>
<dbReference type="SUPFAM" id="SSF55821">
    <property type="entry name" value="YrdC/RibB"/>
    <property type="match status" value="1"/>
</dbReference>
<proteinExistence type="predicted"/>
<dbReference type="PROSITE" id="PS51163">
    <property type="entry name" value="YRDC"/>
    <property type="match status" value="1"/>
</dbReference>
<evidence type="ECO:0000313" key="2">
    <source>
        <dbReference type="Proteomes" id="UP000462362"/>
    </source>
</evidence>
<dbReference type="InterPro" id="IPR017945">
    <property type="entry name" value="DHBP_synth_RibB-like_a/b_dom"/>
</dbReference>
<dbReference type="Gene3D" id="3.90.870.10">
    <property type="entry name" value="DHBP synthase"/>
    <property type="match status" value="1"/>
</dbReference>
<dbReference type="AlphaFoldDB" id="A0A6I3S5F9"/>
<accession>A0A6I3S5F9</accession>
<dbReference type="GO" id="GO:0003725">
    <property type="term" value="F:double-stranded RNA binding"/>
    <property type="evidence" value="ECO:0007669"/>
    <property type="project" value="InterPro"/>
</dbReference>
<organism evidence="1 2">
    <name type="scientific">Parasutterella excrementihominis</name>
    <dbReference type="NCBI Taxonomy" id="487175"/>
    <lineage>
        <taxon>Bacteria</taxon>
        <taxon>Pseudomonadati</taxon>
        <taxon>Pseudomonadota</taxon>
        <taxon>Betaproteobacteria</taxon>
        <taxon>Burkholderiales</taxon>
        <taxon>Sutterellaceae</taxon>
        <taxon>Parasutterella</taxon>
    </lineage>
</organism>
<name>A0A6I3S5F9_9BURK</name>
<dbReference type="NCBIfam" id="TIGR00057">
    <property type="entry name" value="L-threonylcarbamoyladenylate synthase"/>
    <property type="match status" value="1"/>
</dbReference>
<dbReference type="RefSeq" id="WP_008811784.1">
    <property type="nucleotide sequence ID" value="NZ_CALXOM010000037.1"/>
</dbReference>
<dbReference type="Proteomes" id="UP000462362">
    <property type="component" value="Unassembled WGS sequence"/>
</dbReference>
<evidence type="ECO:0000313" key="1">
    <source>
        <dbReference type="EMBL" id="MTU43205.1"/>
    </source>
</evidence>
<sequence>MGYILQVMPESPQPHRIEQAAKLLTKGQVAAVSTDTGFSLVCRLDDKEALDKIRLIRQLSEKKHFTLFCDSLSQMSKLARVNNTGYRMAKSVTPGPYTFILEATKEVPRRLSHPSKKTIGLRVPSNKALHALLEKIGEPLVGTTVIMPGEEEPLSSAWEIQDRIGDQLAFILDDGTSVIGDTTVVDLSGDEPEVIREGLGSVSALGL</sequence>
<comment type="caution">
    <text evidence="1">The sequence shown here is derived from an EMBL/GenBank/DDBJ whole genome shotgun (WGS) entry which is preliminary data.</text>
</comment>
<gene>
    <name evidence="1" type="ORF">GMD42_06130</name>
</gene>